<gene>
    <name evidence="1" type="ORF">RDI58_008636</name>
</gene>
<comment type="caution">
    <text evidence="1">The sequence shown here is derived from an EMBL/GenBank/DDBJ whole genome shotgun (WGS) entry which is preliminary data.</text>
</comment>
<protein>
    <submittedName>
        <fullName evidence="1">Uncharacterized protein</fullName>
    </submittedName>
</protein>
<sequence>MMHCKALAKRMICGKDAKVIKNGSSIKRKMMNNFKESAWKFL</sequence>
<dbReference type="EMBL" id="JBANQN010000003">
    <property type="protein sequence ID" value="KAK6795183.1"/>
    <property type="molecule type" value="Genomic_DNA"/>
</dbReference>
<organism evidence="1 2">
    <name type="scientific">Solanum bulbocastanum</name>
    <name type="common">Wild potato</name>
    <dbReference type="NCBI Taxonomy" id="147425"/>
    <lineage>
        <taxon>Eukaryota</taxon>
        <taxon>Viridiplantae</taxon>
        <taxon>Streptophyta</taxon>
        <taxon>Embryophyta</taxon>
        <taxon>Tracheophyta</taxon>
        <taxon>Spermatophyta</taxon>
        <taxon>Magnoliopsida</taxon>
        <taxon>eudicotyledons</taxon>
        <taxon>Gunneridae</taxon>
        <taxon>Pentapetalae</taxon>
        <taxon>asterids</taxon>
        <taxon>lamiids</taxon>
        <taxon>Solanales</taxon>
        <taxon>Solanaceae</taxon>
        <taxon>Solanoideae</taxon>
        <taxon>Solaneae</taxon>
        <taxon>Solanum</taxon>
    </lineage>
</organism>
<name>A0AAN8TVD1_SOLBU</name>
<keyword evidence="2" id="KW-1185">Reference proteome</keyword>
<dbReference type="AlphaFoldDB" id="A0AAN8TVD1"/>
<dbReference type="Proteomes" id="UP001371456">
    <property type="component" value="Unassembled WGS sequence"/>
</dbReference>
<proteinExistence type="predicted"/>
<reference evidence="1 2" key="1">
    <citation type="submission" date="2024-02" db="EMBL/GenBank/DDBJ databases">
        <title>de novo genome assembly of Solanum bulbocastanum strain 11H21.</title>
        <authorList>
            <person name="Hosaka A.J."/>
        </authorList>
    </citation>
    <scope>NUCLEOTIDE SEQUENCE [LARGE SCALE GENOMIC DNA]</scope>
    <source>
        <tissue evidence="1">Young leaves</tissue>
    </source>
</reference>
<evidence type="ECO:0000313" key="2">
    <source>
        <dbReference type="Proteomes" id="UP001371456"/>
    </source>
</evidence>
<evidence type="ECO:0000313" key="1">
    <source>
        <dbReference type="EMBL" id="KAK6795183.1"/>
    </source>
</evidence>
<accession>A0AAN8TVD1</accession>